<dbReference type="InterPro" id="IPR013087">
    <property type="entry name" value="Znf_C2H2_type"/>
</dbReference>
<protein>
    <submittedName>
        <fullName evidence="5">Zinc finger, C2H2 type family protein</fullName>
    </submittedName>
</protein>
<keyword evidence="1" id="KW-0479">Metal-binding</keyword>
<evidence type="ECO:0000313" key="6">
    <source>
        <dbReference type="Proteomes" id="UP000009168"/>
    </source>
</evidence>
<organism evidence="5 6">
    <name type="scientific">Tetrahymena thermophila (strain SB210)</name>
    <dbReference type="NCBI Taxonomy" id="312017"/>
    <lineage>
        <taxon>Eukaryota</taxon>
        <taxon>Sar</taxon>
        <taxon>Alveolata</taxon>
        <taxon>Ciliophora</taxon>
        <taxon>Intramacronucleata</taxon>
        <taxon>Oligohymenophorea</taxon>
        <taxon>Hymenostomatida</taxon>
        <taxon>Tetrahymenina</taxon>
        <taxon>Tetrahymenidae</taxon>
        <taxon>Tetrahymena</taxon>
    </lineage>
</organism>
<dbReference type="AlphaFoldDB" id="Q22AM5"/>
<dbReference type="EMBL" id="GG662431">
    <property type="protein sequence ID" value="EAR82331.4"/>
    <property type="molecule type" value="Genomic_DNA"/>
</dbReference>
<dbReference type="GO" id="GO:0008270">
    <property type="term" value="F:zinc ion binding"/>
    <property type="evidence" value="ECO:0007669"/>
    <property type="project" value="UniProtKB-KW"/>
</dbReference>
<evidence type="ECO:0000256" key="1">
    <source>
        <dbReference type="PROSITE-ProRule" id="PRU00042"/>
    </source>
</evidence>
<reference evidence="6" key="1">
    <citation type="journal article" date="2006" name="PLoS Biol.">
        <title>Macronuclear genome sequence of the ciliate Tetrahymena thermophila, a model eukaryote.</title>
        <authorList>
            <person name="Eisen J.A."/>
            <person name="Coyne R.S."/>
            <person name="Wu M."/>
            <person name="Wu D."/>
            <person name="Thiagarajan M."/>
            <person name="Wortman J.R."/>
            <person name="Badger J.H."/>
            <person name="Ren Q."/>
            <person name="Amedeo P."/>
            <person name="Jones K.M."/>
            <person name="Tallon L.J."/>
            <person name="Delcher A.L."/>
            <person name="Salzberg S.L."/>
            <person name="Silva J.C."/>
            <person name="Haas B.J."/>
            <person name="Majoros W.H."/>
            <person name="Farzad M."/>
            <person name="Carlton J.M."/>
            <person name="Smith R.K. Jr."/>
            <person name="Garg J."/>
            <person name="Pearlman R.E."/>
            <person name="Karrer K.M."/>
            <person name="Sun L."/>
            <person name="Manning G."/>
            <person name="Elde N.C."/>
            <person name="Turkewitz A.P."/>
            <person name="Asai D.J."/>
            <person name="Wilkes D.E."/>
            <person name="Wang Y."/>
            <person name="Cai H."/>
            <person name="Collins K."/>
            <person name="Stewart B.A."/>
            <person name="Lee S.R."/>
            <person name="Wilamowska K."/>
            <person name="Weinberg Z."/>
            <person name="Ruzzo W.L."/>
            <person name="Wloga D."/>
            <person name="Gaertig J."/>
            <person name="Frankel J."/>
            <person name="Tsao C.-C."/>
            <person name="Gorovsky M.A."/>
            <person name="Keeling P.J."/>
            <person name="Waller R.F."/>
            <person name="Patron N.J."/>
            <person name="Cherry J.M."/>
            <person name="Stover N.A."/>
            <person name="Krieger C.J."/>
            <person name="del Toro C."/>
            <person name="Ryder H.F."/>
            <person name="Williamson S.C."/>
            <person name="Barbeau R.A."/>
            <person name="Hamilton E.P."/>
            <person name="Orias E."/>
        </authorList>
    </citation>
    <scope>NUCLEOTIDE SEQUENCE [LARGE SCALE GENOMIC DNA]</scope>
    <source>
        <strain evidence="6">SB210</strain>
    </source>
</reference>
<feature type="region of interest" description="Disordered" evidence="3">
    <location>
        <begin position="276"/>
        <end position="321"/>
    </location>
</feature>
<evidence type="ECO:0000256" key="3">
    <source>
        <dbReference type="SAM" id="MobiDB-lite"/>
    </source>
</evidence>
<keyword evidence="2" id="KW-0175">Coiled coil</keyword>
<feature type="region of interest" description="Disordered" evidence="3">
    <location>
        <begin position="186"/>
        <end position="205"/>
    </location>
</feature>
<proteinExistence type="predicted"/>
<dbReference type="HOGENOM" id="CLU_895693_0_0_1"/>
<dbReference type="OrthoDB" id="21530at2759"/>
<keyword evidence="1" id="KW-0862">Zinc</keyword>
<evidence type="ECO:0000313" key="5">
    <source>
        <dbReference type="EMBL" id="EAR82331.4"/>
    </source>
</evidence>
<feature type="compositionally biased region" description="Basic and acidic residues" evidence="3">
    <location>
        <begin position="291"/>
        <end position="312"/>
    </location>
</feature>
<dbReference type="Gene3D" id="3.30.160.60">
    <property type="entry name" value="Classic Zinc Finger"/>
    <property type="match status" value="1"/>
</dbReference>
<dbReference type="RefSeq" id="XP_001029994.4">
    <property type="nucleotide sequence ID" value="XM_001029994.4"/>
</dbReference>
<dbReference type="GeneID" id="7836949"/>
<evidence type="ECO:0000259" key="4">
    <source>
        <dbReference type="PROSITE" id="PS50157"/>
    </source>
</evidence>
<dbReference type="KEGG" id="tet:TTHERM_01193510"/>
<keyword evidence="6" id="KW-1185">Reference proteome</keyword>
<dbReference type="Proteomes" id="UP000009168">
    <property type="component" value="Unassembled WGS sequence"/>
</dbReference>
<feature type="compositionally biased region" description="Polar residues" evidence="3">
    <location>
        <begin position="50"/>
        <end position="61"/>
    </location>
</feature>
<dbReference type="PROSITE" id="PS00028">
    <property type="entry name" value="ZINC_FINGER_C2H2_1"/>
    <property type="match status" value="1"/>
</dbReference>
<keyword evidence="1" id="KW-0863">Zinc-finger</keyword>
<feature type="domain" description="C2H2-type" evidence="4">
    <location>
        <begin position="217"/>
        <end position="247"/>
    </location>
</feature>
<name>Q22AM5_TETTS</name>
<accession>Q22AM5</accession>
<evidence type="ECO:0000256" key="2">
    <source>
        <dbReference type="SAM" id="Coils"/>
    </source>
</evidence>
<feature type="region of interest" description="Disordered" evidence="3">
    <location>
        <begin position="1"/>
        <end position="64"/>
    </location>
</feature>
<dbReference type="PROSITE" id="PS50157">
    <property type="entry name" value="ZINC_FINGER_C2H2_2"/>
    <property type="match status" value="1"/>
</dbReference>
<feature type="coiled-coil region" evidence="2">
    <location>
        <begin position="151"/>
        <end position="178"/>
    </location>
</feature>
<dbReference type="InParanoid" id="Q22AM5"/>
<sequence>MNSESELHKSQMTNSPSPNADVIDKKKKTKDNIILVNQKPNSGGGGAISKPQNTSASSSDLRQQHKENINSTNQMIMGPFEKSILKDHFYGFPNQQQNASQSSSTSTYQTALNIAPHLNGQPNQINQLGKLPDYNKNTNYYQEFWKMYYTNEVIISKLNEYKKEIQQIRDKADRLEQMITHLDDGISQDQDSKSQTNTVQKTKKKNRRCASDIQKDFQCPYDNCTKTYGSEVSLNLHIKIKHNGGNKTERERLARQIFAAKINGEEIPEMSLNLPPGFMEEINSGGANKNEYYKKNPNKDKDNKTSNHDKQSESNQTSSNK</sequence>
<dbReference type="SMART" id="SM00355">
    <property type="entry name" value="ZnF_C2H2"/>
    <property type="match status" value="1"/>
</dbReference>
<dbReference type="eggNOG" id="ENOG502SQDK">
    <property type="taxonomic scope" value="Eukaryota"/>
</dbReference>
<gene>
    <name evidence="5" type="ORF">TTHERM_01193510</name>
</gene>